<feature type="region of interest" description="Disordered" evidence="1">
    <location>
        <begin position="52"/>
        <end position="75"/>
    </location>
</feature>
<evidence type="ECO:0000313" key="3">
    <source>
        <dbReference type="Proteomes" id="UP000822369"/>
    </source>
</evidence>
<dbReference type="Proteomes" id="UP000822369">
    <property type="component" value="Chromosome 3"/>
</dbReference>
<evidence type="ECO:0000313" key="2">
    <source>
        <dbReference type="EMBL" id="KAF7227405.1"/>
    </source>
</evidence>
<feature type="region of interest" description="Disordered" evidence="1">
    <location>
        <begin position="265"/>
        <end position="287"/>
    </location>
</feature>
<feature type="compositionally biased region" description="Basic and acidic residues" evidence="1">
    <location>
        <begin position="271"/>
        <end position="287"/>
    </location>
</feature>
<sequence length="336" mass="36401">MPCVLQVQEAVKCRVVDRQEDTNGDSGGSFQNGHAQLMTDFEKDVDMACRSGTTKRSSLQEEEKTTSGTLALQKSSNFNTMPASMTKVHLQNVADYTSHTLTLRREKGAAKGISTELPGAKSIYICDGELFKQLDGDLSRVNGEGSISESTGKGPGYVILPTNNTGTLKPTKEKDDQTTKYGVGIDQLSQTRLIHLVNPASTEPVPAFGLKSLPTEELSILCSDRDSPAHNLQKIPRDSQMANILADGGDSGNSGVMSKSETISTLSMSSLEDKQQTPSKRAWEGIRKTHSPPSWVRKDLETVAASPLELQTVEWEKTSATIPLAGQEIMDLQTEV</sequence>
<reference evidence="2" key="1">
    <citation type="submission" date="2020-03" db="EMBL/GenBank/DDBJ databases">
        <title>Intra-Species Differences in Population Size shape Life History and Genome Evolution.</title>
        <authorList>
            <person name="Willemsen D."/>
            <person name="Cui R."/>
            <person name="Valenzano D.R."/>
        </authorList>
    </citation>
    <scope>NUCLEOTIDE SEQUENCE</scope>
    <source>
        <strain evidence="2">GRZ</strain>
        <tissue evidence="2">Whole</tissue>
    </source>
</reference>
<dbReference type="EMBL" id="JAAVVJ010000003">
    <property type="protein sequence ID" value="KAF7227405.1"/>
    <property type="molecule type" value="Genomic_DNA"/>
</dbReference>
<comment type="caution">
    <text evidence="2">The sequence shown here is derived from an EMBL/GenBank/DDBJ whole genome shotgun (WGS) entry which is preliminary data.</text>
</comment>
<proteinExistence type="predicted"/>
<organism evidence="2 3">
    <name type="scientific">Nothobranchius furzeri</name>
    <name type="common">Turquoise killifish</name>
    <dbReference type="NCBI Taxonomy" id="105023"/>
    <lineage>
        <taxon>Eukaryota</taxon>
        <taxon>Metazoa</taxon>
        <taxon>Chordata</taxon>
        <taxon>Craniata</taxon>
        <taxon>Vertebrata</taxon>
        <taxon>Euteleostomi</taxon>
        <taxon>Actinopterygii</taxon>
        <taxon>Neopterygii</taxon>
        <taxon>Teleostei</taxon>
        <taxon>Neoteleostei</taxon>
        <taxon>Acanthomorphata</taxon>
        <taxon>Ovalentaria</taxon>
        <taxon>Atherinomorphae</taxon>
        <taxon>Cyprinodontiformes</taxon>
        <taxon>Nothobranchiidae</taxon>
        <taxon>Nothobranchius</taxon>
    </lineage>
</organism>
<accession>A0A9D2YV83</accession>
<name>A0A9D2YV83_NOTFU</name>
<feature type="compositionally biased region" description="Polar residues" evidence="1">
    <location>
        <begin position="66"/>
        <end position="75"/>
    </location>
</feature>
<evidence type="ECO:0000256" key="1">
    <source>
        <dbReference type="SAM" id="MobiDB-lite"/>
    </source>
</evidence>
<gene>
    <name evidence="2" type="ORF">G4P62_017753</name>
</gene>
<feature type="region of interest" description="Disordered" evidence="1">
    <location>
        <begin position="143"/>
        <end position="178"/>
    </location>
</feature>
<protein>
    <submittedName>
        <fullName evidence="2">Transcript variant X2</fullName>
    </submittedName>
</protein>
<dbReference type="AlphaFoldDB" id="A0A9D2YV83"/>